<proteinExistence type="predicted"/>
<dbReference type="Proteomes" id="UP000559809">
    <property type="component" value="Unassembled WGS sequence"/>
</dbReference>
<dbReference type="InterPro" id="IPR018773">
    <property type="entry name" value="MeTrfase_reg_dom_prd"/>
</dbReference>
<reference evidence="4 5" key="1">
    <citation type="submission" date="2020-07" db="EMBL/GenBank/DDBJ databases">
        <title>Taxonomic revisions and descriptions of new bacterial species based on genomic comparisons in the high-G+C-content subgroup of the family Alcaligenaceae.</title>
        <authorList>
            <person name="Szabo A."/>
            <person name="Felfoldi T."/>
        </authorList>
    </citation>
    <scope>NUCLEOTIDE SEQUENCE [LARGE SCALE GENOMIC DNA]</scope>
    <source>
        <strain evidence="4 5">LMG 24012</strain>
    </source>
</reference>
<dbReference type="Pfam" id="PF10119">
    <property type="entry name" value="MethyTransf_Reg"/>
    <property type="match status" value="1"/>
</dbReference>
<dbReference type="EMBL" id="JACCEM010000017">
    <property type="protein sequence ID" value="NYT51833.1"/>
    <property type="molecule type" value="Genomic_DNA"/>
</dbReference>
<name>A0A853G4L4_9BURK</name>
<dbReference type="InterPro" id="IPR029063">
    <property type="entry name" value="SAM-dependent_MTases_sf"/>
</dbReference>
<dbReference type="InterPro" id="IPR050723">
    <property type="entry name" value="CFA/CMAS"/>
</dbReference>
<dbReference type="SUPFAM" id="SSF53335">
    <property type="entry name" value="S-adenosyl-L-methionine-dependent methyltransferases"/>
    <property type="match status" value="1"/>
</dbReference>
<dbReference type="Gene3D" id="3.40.50.150">
    <property type="entry name" value="Vaccinia Virus protein VP39"/>
    <property type="match status" value="1"/>
</dbReference>
<accession>A0A853G4L4</accession>
<dbReference type="GO" id="GO:0008168">
    <property type="term" value="F:methyltransferase activity"/>
    <property type="evidence" value="ECO:0007669"/>
    <property type="project" value="UniProtKB-KW"/>
</dbReference>
<organism evidence="4 5">
    <name type="scientific">Parapusillimonas granuli</name>
    <dbReference type="NCBI Taxonomy" id="380911"/>
    <lineage>
        <taxon>Bacteria</taxon>
        <taxon>Pseudomonadati</taxon>
        <taxon>Pseudomonadota</taxon>
        <taxon>Betaproteobacteria</taxon>
        <taxon>Burkholderiales</taxon>
        <taxon>Alcaligenaceae</taxon>
        <taxon>Parapusillimonas</taxon>
    </lineage>
</organism>
<keyword evidence="4" id="KW-0489">Methyltransferase</keyword>
<dbReference type="Pfam" id="PF13649">
    <property type="entry name" value="Methyltransf_25"/>
    <property type="match status" value="1"/>
</dbReference>
<evidence type="ECO:0000259" key="2">
    <source>
        <dbReference type="Pfam" id="PF13649"/>
    </source>
</evidence>
<dbReference type="GO" id="GO:0032259">
    <property type="term" value="P:methylation"/>
    <property type="evidence" value="ECO:0007669"/>
    <property type="project" value="UniProtKB-KW"/>
</dbReference>
<feature type="domain" description="PKMT C-terminal winged helix" evidence="3">
    <location>
        <begin position="499"/>
        <end position="578"/>
    </location>
</feature>
<protein>
    <submittedName>
        <fullName evidence="4">Methyltransferase regulatory domain-containing protein</fullName>
    </submittedName>
</protein>
<dbReference type="Pfam" id="PF21782">
    <property type="entry name" value="WHD_PKMT"/>
    <property type="match status" value="1"/>
</dbReference>
<dbReference type="PANTHER" id="PTHR43667">
    <property type="entry name" value="CYCLOPROPANE-FATTY-ACYL-PHOSPHOLIPID SYNTHASE"/>
    <property type="match status" value="1"/>
</dbReference>
<keyword evidence="5" id="KW-1185">Reference proteome</keyword>
<feature type="domain" description="Methyltransferase" evidence="2">
    <location>
        <begin position="94"/>
        <end position="191"/>
    </location>
</feature>
<evidence type="ECO:0000313" key="4">
    <source>
        <dbReference type="EMBL" id="NYT51833.1"/>
    </source>
</evidence>
<dbReference type="PANTHER" id="PTHR43667:SF2">
    <property type="entry name" value="FATTY ACID C-METHYL TRANSFERASE"/>
    <property type="match status" value="1"/>
</dbReference>
<dbReference type="AlphaFoldDB" id="A0A853G4L4"/>
<evidence type="ECO:0000259" key="3">
    <source>
        <dbReference type="Pfam" id="PF21782"/>
    </source>
</evidence>
<feature type="domain" description="Methyltransferase regulatory" evidence="1">
    <location>
        <begin position="263"/>
        <end position="347"/>
    </location>
</feature>
<evidence type="ECO:0000259" key="1">
    <source>
        <dbReference type="Pfam" id="PF10119"/>
    </source>
</evidence>
<evidence type="ECO:0000313" key="5">
    <source>
        <dbReference type="Proteomes" id="UP000559809"/>
    </source>
</evidence>
<dbReference type="CDD" id="cd02440">
    <property type="entry name" value="AdoMet_MTases"/>
    <property type="match status" value="1"/>
</dbReference>
<keyword evidence="4" id="KW-0808">Transferase</keyword>
<gene>
    <name evidence="4" type="ORF">H0A72_21210</name>
</gene>
<dbReference type="InterPro" id="IPR048976">
    <property type="entry name" value="WHD_PKMT"/>
</dbReference>
<dbReference type="InterPro" id="IPR041698">
    <property type="entry name" value="Methyltransf_25"/>
</dbReference>
<sequence length="580" mass="64312">MVRSELAASAAPRPSFPHFQSLTPVFQQEPELTADNASTANLDDATQLLNQEITETYDRQVYTSNAFPFSSPGHLRAAAHLYGLESVPLKNARVLELGCAGGGNLLPFALAYPQAHVVGVDLSPVQVKQGQEVVQALGVQNLHLHAMSLTDITPEFGQFDYIIAHGVFSWVPPEVREAMLRILRENLSPNGIGYISYNTYPGWKAGDIVRDAMMLHSHGAASEEDRLASAKAVLNLLSDGIAASNPLAPSLRAAVAQLRKHSDYYIAHEYLEIFNNPCYLLEFVNLADQHELTHVGDADPHVEMSVTFGQNVQLNHSLVALGQPREMRQQYLDFAVGRNFRKSMLVHKNRADQVLISPNMERLADLRWAGHFTETAQEENAPKNRRAFRGYKNQPLYSSDETVIAVIQTLSEAWPTSLDFDTLLAGVQSRLAPMEGDTARKKTLEVLQTLFRLNSLRYAFEPTPYEAADGDQKDANPALIPGVAYLFQQKKDPAFGVGMFNLWHDSINIQLKEAEAFILPQIDGRNSRKQLATLLRDALNRGTVSGTDGKSLKGQRNLDAVADKMVGKLLELLRRQALLR</sequence>
<comment type="caution">
    <text evidence="4">The sequence shown here is derived from an EMBL/GenBank/DDBJ whole genome shotgun (WGS) entry which is preliminary data.</text>
</comment>